<keyword evidence="3" id="KW-0210">Decarboxylase</keyword>
<dbReference type="InterPro" id="IPR015424">
    <property type="entry name" value="PyrdxlP-dep_Trfase"/>
</dbReference>
<dbReference type="InterPro" id="IPR008286">
    <property type="entry name" value="Prn/Lys/Arg_de-COase_C"/>
</dbReference>
<evidence type="ECO:0000259" key="7">
    <source>
        <dbReference type="Pfam" id="PF03711"/>
    </source>
</evidence>
<organism evidence="8 9">
    <name type="scientific">Romboutsia lituseburensis DSM 797</name>
    <dbReference type="NCBI Taxonomy" id="1121325"/>
    <lineage>
        <taxon>Bacteria</taxon>
        <taxon>Bacillati</taxon>
        <taxon>Bacillota</taxon>
        <taxon>Clostridia</taxon>
        <taxon>Peptostreptococcales</taxon>
        <taxon>Peptostreptococcaceae</taxon>
        <taxon>Romboutsia</taxon>
    </lineage>
</organism>
<dbReference type="Gene3D" id="3.90.100.10">
    <property type="entry name" value="Orn/Lys/Arg decarboxylase, C-terminal domain"/>
    <property type="match status" value="1"/>
</dbReference>
<dbReference type="SUPFAM" id="SSF53383">
    <property type="entry name" value="PLP-dependent transferases"/>
    <property type="match status" value="1"/>
</dbReference>
<evidence type="ECO:0000256" key="3">
    <source>
        <dbReference type="ARBA" id="ARBA00022793"/>
    </source>
</evidence>
<sequence>MKTTIIDQLKEIVDIDLISFHVPGHKLGKVYENLGYSNVVKNIYKMDTTEISGTDNLHSPEGIIKESQDRASRVFKSDRTYYLVNGSTCGIQGAIMGVCSPKDKIIVNRDCHQSVINACILGDIEPAYILPKINKETNILEGVDVQEALNTIDENSDAKAILLTYPTYYGVTYDLEQVCKYAHDKGLIVIVDEAHGSHLGLSSKLPKTALEQGADIVIQSTHKTLPSFTQSSMIHIQGDKIDTNRISSILRIIESSSPSYLLMSSLDLAVDIYETKGKELMDELLMNIESFKDKIKDNKLINIYNEHDKTKIFISSKKLGITGYDLDTILRDEHNIQVELANYYGVLLICTIGNDKSDFENMVDALNNISERYSSNKMINHIEYPMIIPEKVLNPREAFYKDKKNVKIYDSIGEVCGEYIIPYPPGISLLSPGEKISKEIIDYILLCNKKGMNISGIKDYNLEFIQIVRD</sequence>
<dbReference type="SUPFAM" id="SSF55904">
    <property type="entry name" value="Ornithine decarboxylase C-terminal domain"/>
    <property type="match status" value="1"/>
</dbReference>
<gene>
    <name evidence="8" type="ORF">SAMN04515677_1134</name>
</gene>
<proteinExistence type="inferred from homology"/>
<reference evidence="8 9" key="1">
    <citation type="submission" date="2016-10" db="EMBL/GenBank/DDBJ databases">
        <authorList>
            <person name="de Groot N.N."/>
        </authorList>
    </citation>
    <scope>NUCLEOTIDE SEQUENCE [LARGE SCALE GENOMIC DNA]</scope>
    <source>
        <strain evidence="8 9">DSM 797</strain>
    </source>
</reference>
<dbReference type="AlphaFoldDB" id="A0A1G9TLD1"/>
<dbReference type="STRING" id="1121325.SAMN04515677_1134"/>
<dbReference type="PANTHER" id="PTHR43277:SF4">
    <property type="entry name" value="ARGININE DECARBOXYLASE"/>
    <property type="match status" value="1"/>
</dbReference>
<evidence type="ECO:0000256" key="2">
    <source>
        <dbReference type="ARBA" id="ARBA00010671"/>
    </source>
</evidence>
<keyword evidence="9" id="KW-1185">Reference proteome</keyword>
<evidence type="ECO:0000259" key="6">
    <source>
        <dbReference type="Pfam" id="PF01276"/>
    </source>
</evidence>
<evidence type="ECO:0000313" key="8">
    <source>
        <dbReference type="EMBL" id="SDM48596.1"/>
    </source>
</evidence>
<dbReference type="InterPro" id="IPR052357">
    <property type="entry name" value="Orn_Lys_Arg_decarboxylase-I"/>
</dbReference>
<feature type="domain" description="Orn/Lys/Arg decarboxylases family 1 pyridoxal-P attachment site" evidence="6">
    <location>
        <begin position="6"/>
        <end position="305"/>
    </location>
</feature>
<dbReference type="RefSeq" id="WP_092727609.1">
    <property type="nucleotide sequence ID" value="NZ_FNGW01000013.1"/>
</dbReference>
<keyword evidence="5" id="KW-0456">Lyase</keyword>
<feature type="domain" description="Orn/Lys/Arg decarboxylase C-terminal" evidence="7">
    <location>
        <begin position="370"/>
        <end position="454"/>
    </location>
</feature>
<evidence type="ECO:0000256" key="4">
    <source>
        <dbReference type="ARBA" id="ARBA00022898"/>
    </source>
</evidence>
<keyword evidence="4" id="KW-0663">Pyridoxal phosphate</keyword>
<dbReference type="InterPro" id="IPR000310">
    <property type="entry name" value="Orn/Lys/Arg_deCO2ase_major_dom"/>
</dbReference>
<evidence type="ECO:0000256" key="5">
    <source>
        <dbReference type="ARBA" id="ARBA00023239"/>
    </source>
</evidence>
<dbReference type="Pfam" id="PF01276">
    <property type="entry name" value="OKR_DC_1"/>
    <property type="match status" value="1"/>
</dbReference>
<dbReference type="InterPro" id="IPR015421">
    <property type="entry name" value="PyrdxlP-dep_Trfase_major"/>
</dbReference>
<name>A0A1G9TLD1_9FIRM</name>
<dbReference type="Gene3D" id="3.40.640.10">
    <property type="entry name" value="Type I PLP-dependent aspartate aminotransferase-like (Major domain)"/>
    <property type="match status" value="1"/>
</dbReference>
<accession>A0A1G9TLD1</accession>
<evidence type="ECO:0000256" key="1">
    <source>
        <dbReference type="ARBA" id="ARBA00001933"/>
    </source>
</evidence>
<comment type="similarity">
    <text evidence="2">Belongs to the Orn/Lys/Arg decarboxylase class-I family.</text>
</comment>
<dbReference type="Proteomes" id="UP000199068">
    <property type="component" value="Unassembled WGS sequence"/>
</dbReference>
<comment type="cofactor">
    <cofactor evidence="1">
        <name>pyridoxal 5'-phosphate</name>
        <dbReference type="ChEBI" id="CHEBI:597326"/>
    </cofactor>
</comment>
<evidence type="ECO:0000313" key="9">
    <source>
        <dbReference type="Proteomes" id="UP000199068"/>
    </source>
</evidence>
<dbReference type="PANTHER" id="PTHR43277">
    <property type="entry name" value="ARGININE DECARBOXYLASE"/>
    <property type="match status" value="1"/>
</dbReference>
<dbReference type="Pfam" id="PF03711">
    <property type="entry name" value="OKR_DC_1_C"/>
    <property type="match status" value="1"/>
</dbReference>
<dbReference type="EMBL" id="FNGW01000013">
    <property type="protein sequence ID" value="SDM48596.1"/>
    <property type="molecule type" value="Genomic_DNA"/>
</dbReference>
<dbReference type="GO" id="GO:0016831">
    <property type="term" value="F:carboxy-lyase activity"/>
    <property type="evidence" value="ECO:0007669"/>
    <property type="project" value="UniProtKB-KW"/>
</dbReference>
<dbReference type="InterPro" id="IPR036633">
    <property type="entry name" value="Prn/Lys/Arg_de-COase_C_sf"/>
</dbReference>
<protein>
    <submittedName>
        <fullName evidence="8">Arginine decarboxylase</fullName>
    </submittedName>
</protein>